<feature type="region of interest" description="Disordered" evidence="1">
    <location>
        <begin position="85"/>
        <end position="109"/>
    </location>
</feature>
<accession>A0A4C1W0G9</accession>
<dbReference type="Proteomes" id="UP000299102">
    <property type="component" value="Unassembled WGS sequence"/>
</dbReference>
<name>A0A4C1W0G9_EUMVA</name>
<proteinExistence type="predicted"/>
<sequence length="109" mass="12334">MPILLCLFQNGIACIRNRSTKARYVISKKNDDGEEENTTEAGENNENEASINTGRLAVENIRLKLFTLKTFCGCKTSCVAIEDDDHGKEEKETHAKEETPTHLQKNKRH</sequence>
<evidence type="ECO:0000313" key="3">
    <source>
        <dbReference type="Proteomes" id="UP000299102"/>
    </source>
</evidence>
<dbReference type="AlphaFoldDB" id="A0A4C1W0G9"/>
<keyword evidence="3" id="KW-1185">Reference proteome</keyword>
<feature type="region of interest" description="Disordered" evidence="1">
    <location>
        <begin position="28"/>
        <end position="49"/>
    </location>
</feature>
<dbReference type="EMBL" id="BGZK01000451">
    <property type="protein sequence ID" value="GBP44350.1"/>
    <property type="molecule type" value="Genomic_DNA"/>
</dbReference>
<feature type="compositionally biased region" description="Basic and acidic residues" evidence="1">
    <location>
        <begin position="85"/>
        <end position="100"/>
    </location>
</feature>
<feature type="compositionally biased region" description="Acidic residues" evidence="1">
    <location>
        <begin position="32"/>
        <end position="46"/>
    </location>
</feature>
<reference evidence="2 3" key="1">
    <citation type="journal article" date="2019" name="Commun. Biol.">
        <title>The bagworm genome reveals a unique fibroin gene that provides high tensile strength.</title>
        <authorList>
            <person name="Kono N."/>
            <person name="Nakamura H."/>
            <person name="Ohtoshi R."/>
            <person name="Tomita M."/>
            <person name="Numata K."/>
            <person name="Arakawa K."/>
        </authorList>
    </citation>
    <scope>NUCLEOTIDE SEQUENCE [LARGE SCALE GENOMIC DNA]</scope>
</reference>
<comment type="caution">
    <text evidence="2">The sequence shown here is derived from an EMBL/GenBank/DDBJ whole genome shotgun (WGS) entry which is preliminary data.</text>
</comment>
<gene>
    <name evidence="2" type="ORF">EVAR_31245_1</name>
</gene>
<protein>
    <submittedName>
        <fullName evidence="2">Uncharacterized protein</fullName>
    </submittedName>
</protein>
<evidence type="ECO:0000313" key="2">
    <source>
        <dbReference type="EMBL" id="GBP44350.1"/>
    </source>
</evidence>
<organism evidence="2 3">
    <name type="scientific">Eumeta variegata</name>
    <name type="common">Bagworm moth</name>
    <name type="synonym">Eumeta japonica</name>
    <dbReference type="NCBI Taxonomy" id="151549"/>
    <lineage>
        <taxon>Eukaryota</taxon>
        <taxon>Metazoa</taxon>
        <taxon>Ecdysozoa</taxon>
        <taxon>Arthropoda</taxon>
        <taxon>Hexapoda</taxon>
        <taxon>Insecta</taxon>
        <taxon>Pterygota</taxon>
        <taxon>Neoptera</taxon>
        <taxon>Endopterygota</taxon>
        <taxon>Lepidoptera</taxon>
        <taxon>Glossata</taxon>
        <taxon>Ditrysia</taxon>
        <taxon>Tineoidea</taxon>
        <taxon>Psychidae</taxon>
        <taxon>Oiketicinae</taxon>
        <taxon>Eumeta</taxon>
    </lineage>
</organism>
<evidence type="ECO:0000256" key="1">
    <source>
        <dbReference type="SAM" id="MobiDB-lite"/>
    </source>
</evidence>